<comment type="pathway">
    <text evidence="1">Amino-acid biosynthesis; L-phenylalanine biosynthesis; phenylpyruvate from prephenate: step 1/1.</text>
</comment>
<evidence type="ECO:0000259" key="10">
    <source>
        <dbReference type="PROSITE" id="PS51671"/>
    </source>
</evidence>
<evidence type="ECO:0000256" key="5">
    <source>
        <dbReference type="ARBA" id="ARBA00023141"/>
    </source>
</evidence>
<evidence type="ECO:0000256" key="2">
    <source>
        <dbReference type="ARBA" id="ARBA00013147"/>
    </source>
</evidence>
<dbReference type="PANTHER" id="PTHR21022">
    <property type="entry name" value="PREPHENATE DEHYDRATASE P PROTEIN"/>
    <property type="match status" value="1"/>
</dbReference>
<dbReference type="InterPro" id="IPR001086">
    <property type="entry name" value="Preph_deHydtase"/>
</dbReference>
<gene>
    <name evidence="11" type="ORF">SAMN06265827_12628</name>
</gene>
<accession>A0A285HW73</accession>
<sequence>MDQIATLGAMGTFSEIATKKYIEVSNKKLEISYYPTIRQVFKAIGQECNLGIVPIENTLDGFVQRTLDLLLESDFYIVNEIIIPIQFSFVANSQNISDIEKIYVQFKTRGQCYNFLDEFNQIKLITTESNSESFSQVKKGHIAEGAIIPRHLLDTKNDFSLCIDNVTDSEHNQTRFIVLAKSKDDYEIDKTYKTSIIILEGVADQAGVLSKILNEFSTKNINLKSIISRPTKQELGKYYFFIDIEGHKDEEEIREALDKIRKNNLVKILGSYSLLGD</sequence>
<comment type="catalytic activity">
    <reaction evidence="8">
        <text>prephenate + H(+) = 3-phenylpyruvate + CO2 + H2O</text>
        <dbReference type="Rhea" id="RHEA:21648"/>
        <dbReference type="ChEBI" id="CHEBI:15377"/>
        <dbReference type="ChEBI" id="CHEBI:15378"/>
        <dbReference type="ChEBI" id="CHEBI:16526"/>
        <dbReference type="ChEBI" id="CHEBI:18005"/>
        <dbReference type="ChEBI" id="CHEBI:29934"/>
        <dbReference type="EC" id="4.2.1.51"/>
    </reaction>
</comment>
<dbReference type="GO" id="GO:0009094">
    <property type="term" value="P:L-phenylalanine biosynthetic process"/>
    <property type="evidence" value="ECO:0007669"/>
    <property type="project" value="UniProtKB-UniPathway"/>
</dbReference>
<dbReference type="GO" id="GO:0004664">
    <property type="term" value="F:prephenate dehydratase activity"/>
    <property type="evidence" value="ECO:0007669"/>
    <property type="project" value="UniProtKB-EC"/>
</dbReference>
<proteinExistence type="predicted"/>
<dbReference type="InterPro" id="IPR045865">
    <property type="entry name" value="ACT-like_dom_sf"/>
</dbReference>
<evidence type="ECO:0000313" key="11">
    <source>
        <dbReference type="EMBL" id="SNY39988.1"/>
    </source>
</evidence>
<dbReference type="Pfam" id="PF01842">
    <property type="entry name" value="ACT"/>
    <property type="match status" value="1"/>
</dbReference>
<evidence type="ECO:0000256" key="4">
    <source>
        <dbReference type="ARBA" id="ARBA00022605"/>
    </source>
</evidence>
<dbReference type="CDD" id="cd04905">
    <property type="entry name" value="ACT_CM-PDT"/>
    <property type="match status" value="1"/>
</dbReference>
<keyword evidence="5" id="KW-0057">Aromatic amino acid biosynthesis</keyword>
<evidence type="ECO:0000256" key="8">
    <source>
        <dbReference type="ARBA" id="ARBA00047848"/>
    </source>
</evidence>
<keyword evidence="7" id="KW-0456">Lyase</keyword>
<keyword evidence="12" id="KW-1185">Reference proteome</keyword>
<evidence type="ECO:0000256" key="6">
    <source>
        <dbReference type="ARBA" id="ARBA00023222"/>
    </source>
</evidence>
<feature type="domain" description="Prephenate dehydratase" evidence="9">
    <location>
        <begin position="3"/>
        <end position="181"/>
    </location>
</feature>
<dbReference type="EC" id="4.2.1.51" evidence="2"/>
<dbReference type="PROSITE" id="PS51671">
    <property type="entry name" value="ACT"/>
    <property type="match status" value="1"/>
</dbReference>
<evidence type="ECO:0000256" key="1">
    <source>
        <dbReference type="ARBA" id="ARBA00004741"/>
    </source>
</evidence>
<evidence type="ECO:0000313" key="12">
    <source>
        <dbReference type="Proteomes" id="UP000219573"/>
    </source>
</evidence>
<dbReference type="EMBL" id="OBDZ01000026">
    <property type="protein sequence ID" value="SNY39988.1"/>
    <property type="molecule type" value="Genomic_DNA"/>
</dbReference>
<evidence type="ECO:0000259" key="9">
    <source>
        <dbReference type="PROSITE" id="PS51171"/>
    </source>
</evidence>
<dbReference type="RefSeq" id="WP_097018939.1">
    <property type="nucleotide sequence ID" value="NZ_OBDZ01000026.1"/>
</dbReference>
<dbReference type="Gene3D" id="3.30.70.260">
    <property type="match status" value="1"/>
</dbReference>
<reference evidence="12" key="1">
    <citation type="submission" date="2017-09" db="EMBL/GenBank/DDBJ databases">
        <authorList>
            <person name="Varghese N."/>
            <person name="Submissions S."/>
        </authorList>
    </citation>
    <scope>NUCLEOTIDE SEQUENCE [LARGE SCALE GENOMIC DNA]</scope>
    <source>
        <strain evidence="12">MSL47</strain>
    </source>
</reference>
<evidence type="ECO:0000256" key="7">
    <source>
        <dbReference type="ARBA" id="ARBA00023239"/>
    </source>
</evidence>
<dbReference type="Proteomes" id="UP000219573">
    <property type="component" value="Unassembled WGS sequence"/>
</dbReference>
<dbReference type="AlphaFoldDB" id="A0A285HW73"/>
<dbReference type="PROSITE" id="PS51171">
    <property type="entry name" value="PREPHENATE_DEHYDR_3"/>
    <property type="match status" value="1"/>
</dbReference>
<dbReference type="SUPFAM" id="SSF53850">
    <property type="entry name" value="Periplasmic binding protein-like II"/>
    <property type="match status" value="1"/>
</dbReference>
<dbReference type="GO" id="GO:0005737">
    <property type="term" value="C:cytoplasm"/>
    <property type="evidence" value="ECO:0007669"/>
    <property type="project" value="TreeGrafter"/>
</dbReference>
<evidence type="ECO:0000256" key="3">
    <source>
        <dbReference type="ARBA" id="ARBA00021872"/>
    </source>
</evidence>
<dbReference type="PANTHER" id="PTHR21022:SF19">
    <property type="entry name" value="PREPHENATE DEHYDRATASE-RELATED"/>
    <property type="match status" value="1"/>
</dbReference>
<name>A0A285HW73_9FIRM</name>
<feature type="domain" description="ACT" evidence="10">
    <location>
        <begin position="197"/>
        <end position="273"/>
    </location>
</feature>
<dbReference type="UniPathway" id="UPA00121">
    <property type="reaction ID" value="UER00345"/>
</dbReference>
<protein>
    <recommendedName>
        <fullName evidence="3">Prephenate dehydratase</fullName>
        <ecNumber evidence="2">4.2.1.51</ecNumber>
    </recommendedName>
</protein>
<dbReference type="SUPFAM" id="SSF55021">
    <property type="entry name" value="ACT-like"/>
    <property type="match status" value="1"/>
</dbReference>
<dbReference type="InterPro" id="IPR002912">
    <property type="entry name" value="ACT_dom"/>
</dbReference>
<keyword evidence="6" id="KW-0584">Phenylalanine biosynthesis</keyword>
<keyword evidence="4" id="KW-0028">Amino-acid biosynthesis</keyword>
<dbReference type="Pfam" id="PF00800">
    <property type="entry name" value="PDT"/>
    <property type="match status" value="1"/>
</dbReference>
<organism evidence="11 12">
    <name type="scientific">Orenia metallireducens</name>
    <dbReference type="NCBI Taxonomy" id="1413210"/>
    <lineage>
        <taxon>Bacteria</taxon>
        <taxon>Bacillati</taxon>
        <taxon>Bacillota</taxon>
        <taxon>Clostridia</taxon>
        <taxon>Halanaerobiales</taxon>
        <taxon>Halobacteroidaceae</taxon>
        <taxon>Orenia</taxon>
    </lineage>
</organism>
<dbReference type="Gene3D" id="3.40.190.10">
    <property type="entry name" value="Periplasmic binding protein-like II"/>
    <property type="match status" value="2"/>
</dbReference>